<gene>
    <name evidence="7" type="ORF">ACFSVN_06205</name>
</gene>
<comment type="subcellular location">
    <subcellularLocation>
        <location evidence="1">Cell membrane</location>
        <topology evidence="1">Multi-pass membrane protein</topology>
    </subcellularLocation>
</comment>
<feature type="transmembrane region" description="Helical" evidence="6">
    <location>
        <begin position="45"/>
        <end position="68"/>
    </location>
</feature>
<dbReference type="EMBL" id="JBHULI010000022">
    <property type="protein sequence ID" value="MFD2532030.1"/>
    <property type="molecule type" value="Genomic_DNA"/>
</dbReference>
<sequence>MSAHNHEHHISTAGQLWAVGTALLILTIITVVVAKFVAIPPPFDVVTAISIALVKAFLVAAFFMNLYWDVKFNAMLLIMAVIFFLLMISITLLDTMYRNDVVPSF</sequence>
<keyword evidence="4 6" id="KW-1133">Transmembrane helix</keyword>
<evidence type="ECO:0000256" key="2">
    <source>
        <dbReference type="ARBA" id="ARBA00022475"/>
    </source>
</evidence>
<organism evidence="7 8">
    <name type="scientific">Gracilimonas halophila</name>
    <dbReference type="NCBI Taxonomy" id="1834464"/>
    <lineage>
        <taxon>Bacteria</taxon>
        <taxon>Pseudomonadati</taxon>
        <taxon>Balneolota</taxon>
        <taxon>Balneolia</taxon>
        <taxon>Balneolales</taxon>
        <taxon>Balneolaceae</taxon>
        <taxon>Gracilimonas</taxon>
    </lineage>
</organism>
<evidence type="ECO:0000313" key="8">
    <source>
        <dbReference type="Proteomes" id="UP001597460"/>
    </source>
</evidence>
<evidence type="ECO:0000313" key="7">
    <source>
        <dbReference type="EMBL" id="MFD2532030.1"/>
    </source>
</evidence>
<keyword evidence="8" id="KW-1185">Reference proteome</keyword>
<dbReference type="RefSeq" id="WP_390300096.1">
    <property type="nucleotide sequence ID" value="NZ_JBHULI010000022.1"/>
</dbReference>
<proteinExistence type="predicted"/>
<keyword evidence="2" id="KW-1003">Cell membrane</keyword>
<evidence type="ECO:0000256" key="3">
    <source>
        <dbReference type="ARBA" id="ARBA00022692"/>
    </source>
</evidence>
<comment type="caution">
    <text evidence="7">The sequence shown here is derived from an EMBL/GenBank/DDBJ whole genome shotgun (WGS) entry which is preliminary data.</text>
</comment>
<evidence type="ECO:0000256" key="4">
    <source>
        <dbReference type="ARBA" id="ARBA00022989"/>
    </source>
</evidence>
<dbReference type="NCBIfam" id="TIGR02229">
    <property type="entry name" value="caa3_sub_IV"/>
    <property type="match status" value="1"/>
</dbReference>
<feature type="transmembrane region" description="Helical" evidence="6">
    <location>
        <begin position="16"/>
        <end position="38"/>
    </location>
</feature>
<name>A0ABW5JJV2_9BACT</name>
<keyword evidence="5 6" id="KW-0472">Membrane</keyword>
<keyword evidence="3 6" id="KW-0812">Transmembrane</keyword>
<accession>A0ABW5JJV2</accession>
<dbReference type="InterPro" id="IPR011743">
    <property type="entry name" value="Caa3_sub_IV"/>
</dbReference>
<dbReference type="Proteomes" id="UP001597460">
    <property type="component" value="Unassembled WGS sequence"/>
</dbReference>
<evidence type="ECO:0000256" key="6">
    <source>
        <dbReference type="SAM" id="Phobius"/>
    </source>
</evidence>
<dbReference type="Pfam" id="PF03626">
    <property type="entry name" value="COX4_pro"/>
    <property type="match status" value="1"/>
</dbReference>
<evidence type="ECO:0000256" key="5">
    <source>
        <dbReference type="ARBA" id="ARBA00023136"/>
    </source>
</evidence>
<evidence type="ECO:0000256" key="1">
    <source>
        <dbReference type="ARBA" id="ARBA00004651"/>
    </source>
</evidence>
<protein>
    <submittedName>
        <fullName evidence="7">Cytochrome C oxidase subunit IV family protein</fullName>
    </submittedName>
</protein>
<dbReference type="InterPro" id="IPR005171">
    <property type="entry name" value="Cyt_c_oxidase_su4_prok"/>
</dbReference>
<feature type="transmembrane region" description="Helical" evidence="6">
    <location>
        <begin position="74"/>
        <end position="93"/>
    </location>
</feature>
<reference evidence="8" key="1">
    <citation type="journal article" date="2019" name="Int. J. Syst. Evol. Microbiol.">
        <title>The Global Catalogue of Microorganisms (GCM) 10K type strain sequencing project: providing services to taxonomists for standard genome sequencing and annotation.</title>
        <authorList>
            <consortium name="The Broad Institute Genomics Platform"/>
            <consortium name="The Broad Institute Genome Sequencing Center for Infectious Disease"/>
            <person name="Wu L."/>
            <person name="Ma J."/>
        </authorList>
    </citation>
    <scope>NUCLEOTIDE SEQUENCE [LARGE SCALE GENOMIC DNA]</scope>
    <source>
        <strain evidence="8">KCTC 52042</strain>
    </source>
</reference>